<comment type="subcellular location">
    <subcellularLocation>
        <location evidence="1">Cytoplasm</location>
        <location evidence="1">Cytoskeleton</location>
    </subcellularLocation>
</comment>
<evidence type="ECO:0000256" key="8">
    <source>
        <dbReference type="ARBA" id="ARBA00041958"/>
    </source>
</evidence>
<dbReference type="GO" id="GO:0097431">
    <property type="term" value="C:mitotic spindle pole"/>
    <property type="evidence" value="ECO:0007669"/>
    <property type="project" value="TreeGrafter"/>
</dbReference>
<evidence type="ECO:0000313" key="10">
    <source>
        <dbReference type="EMBL" id="NOV44032.1"/>
    </source>
</evidence>
<dbReference type="InterPro" id="IPR049039">
    <property type="entry name" value="RMD1-3_a_helical_rpt"/>
</dbReference>
<evidence type="ECO:0000256" key="3">
    <source>
        <dbReference type="ARBA" id="ARBA00022490"/>
    </source>
</evidence>
<reference evidence="10" key="1">
    <citation type="submission" date="2020-03" db="EMBL/GenBank/DDBJ databases">
        <title>Transcriptomic Profiling of the Digestive Tract of the Rat Flea, Xenopsylla cheopis, Following Blood Feeding and Infection with Yersinia pestis.</title>
        <authorList>
            <person name="Bland D.M."/>
            <person name="Martens C.A."/>
            <person name="Virtaneva K."/>
            <person name="Kanakabandi K."/>
            <person name="Long D."/>
            <person name="Rosenke R."/>
            <person name="Saturday G.A."/>
            <person name="Hoyt F.H."/>
            <person name="Bruno D.P."/>
            <person name="Ribeiro J.M.C."/>
            <person name="Hinnebusch J."/>
        </authorList>
    </citation>
    <scope>NUCLEOTIDE SEQUENCE</scope>
</reference>
<dbReference type="GO" id="GO:0008017">
    <property type="term" value="F:microtubule binding"/>
    <property type="evidence" value="ECO:0007669"/>
    <property type="project" value="TreeGrafter"/>
</dbReference>
<keyword evidence="5" id="KW-0802">TPR repeat</keyword>
<dbReference type="AlphaFoldDB" id="A0A6M2DD14"/>
<dbReference type="Gene3D" id="1.25.40.10">
    <property type="entry name" value="Tetratricopeptide repeat domain"/>
    <property type="match status" value="1"/>
</dbReference>
<name>A0A6M2DD14_XENCH</name>
<evidence type="ECO:0000256" key="1">
    <source>
        <dbReference type="ARBA" id="ARBA00004245"/>
    </source>
</evidence>
<evidence type="ECO:0000256" key="6">
    <source>
        <dbReference type="ARBA" id="ARBA00023212"/>
    </source>
</evidence>
<dbReference type="PANTHER" id="PTHR16056:SF16">
    <property type="entry name" value="REGULATOR OF MICROTUBULE DYNAMICS PROTEIN 1"/>
    <property type="match status" value="1"/>
</dbReference>
<evidence type="ECO:0000256" key="5">
    <source>
        <dbReference type="ARBA" id="ARBA00022803"/>
    </source>
</evidence>
<dbReference type="SUPFAM" id="SSF48452">
    <property type="entry name" value="TPR-like"/>
    <property type="match status" value="1"/>
</dbReference>
<evidence type="ECO:0000256" key="2">
    <source>
        <dbReference type="ARBA" id="ARBA00011375"/>
    </source>
</evidence>
<sequence length="377" mass="42397">MFGIVSACVVGIVGAAGMFIYEKVLAEKKRRMLCKQVDSLDKRLASMQEELEALRRLQKETLQNEANKSKHRRKRSSKPVGSPTKNSSSKSVTDSATLNNSDTDMYNSALSTDMDNSSEEFYDLSTDTEDEKTSSVVEALEIVDNTLKATDNSEADLKSVLVKLSETTKQSNENAELYWRLAKVCYRLSILASGQEREDWISKGLINAEKALELNETNSECHKWYAILMGSRVEFLGIKDKIEEGFIFKKHVERALELNSGDPYLYHLLGRFKYEVSGLTWIERKLASSLFAEPPSSTYPEAIEDFKKAEELSKIPSRDNRFLLAKSYIAISDFGNAAKWLSLAKNTPSDGGVTSKSNDEELDRLLSKYGTFENSMD</sequence>
<organism evidence="10">
    <name type="scientific">Xenopsylla cheopis</name>
    <name type="common">Oriental rat flea</name>
    <name type="synonym">Pulex cheopis</name>
    <dbReference type="NCBI Taxonomy" id="163159"/>
    <lineage>
        <taxon>Eukaryota</taxon>
        <taxon>Metazoa</taxon>
        <taxon>Ecdysozoa</taxon>
        <taxon>Arthropoda</taxon>
        <taxon>Hexapoda</taxon>
        <taxon>Insecta</taxon>
        <taxon>Pterygota</taxon>
        <taxon>Neoptera</taxon>
        <taxon>Endopterygota</taxon>
        <taxon>Siphonaptera</taxon>
        <taxon>Pulicidae</taxon>
        <taxon>Xenopsyllinae</taxon>
        <taxon>Xenopsylla</taxon>
    </lineage>
</organism>
<protein>
    <recommendedName>
        <fullName evidence="7">Regulator of microtubule dynamics protein 1</fullName>
    </recommendedName>
    <alternativeName>
        <fullName evidence="8">Protein FAM82B</fullName>
    </alternativeName>
</protein>
<dbReference type="GO" id="GO:0005876">
    <property type="term" value="C:spindle microtubule"/>
    <property type="evidence" value="ECO:0007669"/>
    <property type="project" value="TreeGrafter"/>
</dbReference>
<keyword evidence="3" id="KW-0963">Cytoplasm</keyword>
<dbReference type="Pfam" id="PF21033">
    <property type="entry name" value="RMD1-3"/>
    <property type="match status" value="1"/>
</dbReference>
<evidence type="ECO:0000256" key="9">
    <source>
        <dbReference type="SAM" id="MobiDB-lite"/>
    </source>
</evidence>
<keyword evidence="6" id="KW-0206">Cytoskeleton</keyword>
<dbReference type="InterPro" id="IPR011990">
    <property type="entry name" value="TPR-like_helical_dom_sf"/>
</dbReference>
<evidence type="ECO:0000256" key="7">
    <source>
        <dbReference type="ARBA" id="ARBA00039966"/>
    </source>
</evidence>
<proteinExistence type="predicted"/>
<evidence type="ECO:0000256" key="4">
    <source>
        <dbReference type="ARBA" id="ARBA00022737"/>
    </source>
</evidence>
<dbReference type="EMBL" id="GIIL01000306">
    <property type="protein sequence ID" value="NOV44032.1"/>
    <property type="molecule type" value="Transcribed_RNA"/>
</dbReference>
<dbReference type="PANTHER" id="PTHR16056">
    <property type="entry name" value="REGULATOR OF MICROTUBULE DYNAMICS PROTEIN"/>
    <property type="match status" value="1"/>
</dbReference>
<feature type="compositionally biased region" description="Polar residues" evidence="9">
    <location>
        <begin position="83"/>
        <end position="113"/>
    </location>
</feature>
<accession>A0A6M2DD14</accession>
<comment type="subunit">
    <text evidence="2">Interacts with microtubules.</text>
</comment>
<keyword evidence="4" id="KW-0677">Repeat</keyword>
<feature type="region of interest" description="Disordered" evidence="9">
    <location>
        <begin position="60"/>
        <end position="113"/>
    </location>
</feature>
<dbReference type="GO" id="GO:0005739">
    <property type="term" value="C:mitochondrion"/>
    <property type="evidence" value="ECO:0007669"/>
    <property type="project" value="TreeGrafter"/>
</dbReference>